<proteinExistence type="predicted"/>
<accession>A0A8T1HES5</accession>
<feature type="region of interest" description="Disordered" evidence="2">
    <location>
        <begin position="74"/>
        <end position="118"/>
    </location>
</feature>
<dbReference type="Proteomes" id="UP000697107">
    <property type="component" value="Unassembled WGS sequence"/>
</dbReference>
<evidence type="ECO:0000313" key="8">
    <source>
        <dbReference type="Proteomes" id="UP000760860"/>
    </source>
</evidence>
<dbReference type="Proteomes" id="UP000736787">
    <property type="component" value="Unassembled WGS sequence"/>
</dbReference>
<feature type="coiled-coil region" evidence="1">
    <location>
        <begin position="46"/>
        <end position="73"/>
    </location>
</feature>
<gene>
    <name evidence="3" type="ORF">PC113_g19421</name>
    <name evidence="4" type="ORF">PC115_g18924</name>
    <name evidence="5" type="ORF">PC117_g21089</name>
    <name evidence="6" type="ORF">PC118_g19055</name>
    <name evidence="7" type="ORF">PC129_g18219</name>
</gene>
<dbReference type="VEuPathDB" id="FungiDB:PC110_g4354"/>
<dbReference type="EMBL" id="RCMV01001040">
    <property type="protein sequence ID" value="KAG3210790.1"/>
    <property type="molecule type" value="Genomic_DNA"/>
</dbReference>
<organism evidence="7 8">
    <name type="scientific">Phytophthora cactorum</name>
    <dbReference type="NCBI Taxonomy" id="29920"/>
    <lineage>
        <taxon>Eukaryota</taxon>
        <taxon>Sar</taxon>
        <taxon>Stramenopiles</taxon>
        <taxon>Oomycota</taxon>
        <taxon>Peronosporomycetes</taxon>
        <taxon>Peronosporales</taxon>
        <taxon>Peronosporaceae</taxon>
        <taxon>Phytophthora</taxon>
    </lineage>
</organism>
<reference evidence="7" key="1">
    <citation type="submission" date="2018-05" db="EMBL/GenBank/DDBJ databases">
        <title>Effector identification in a new, highly contiguous assembly of the strawberry crown rot pathogen Phytophthora cactorum.</title>
        <authorList>
            <person name="Armitage A.D."/>
            <person name="Nellist C.F."/>
            <person name="Bates H."/>
            <person name="Vickerstaff R.J."/>
            <person name="Harrison R.J."/>
        </authorList>
    </citation>
    <scope>NUCLEOTIDE SEQUENCE</scope>
    <source>
        <strain evidence="3">15-7</strain>
        <strain evidence="4">4032</strain>
        <strain evidence="5">4040</strain>
        <strain evidence="6">P415</strain>
        <strain evidence="7">P421</strain>
    </source>
</reference>
<dbReference type="EMBL" id="RCML01000998">
    <property type="protein sequence ID" value="KAG2966641.1"/>
    <property type="molecule type" value="Genomic_DNA"/>
</dbReference>
<dbReference type="EMBL" id="RCMI01001020">
    <property type="protein sequence ID" value="KAG2892209.1"/>
    <property type="molecule type" value="Genomic_DNA"/>
</dbReference>
<evidence type="ECO:0000256" key="2">
    <source>
        <dbReference type="SAM" id="MobiDB-lite"/>
    </source>
</evidence>
<evidence type="ECO:0000313" key="4">
    <source>
        <dbReference type="EMBL" id="KAG2892209.1"/>
    </source>
</evidence>
<name>A0A8T1HES5_9STRA</name>
<evidence type="ECO:0000313" key="7">
    <source>
        <dbReference type="EMBL" id="KAG3210790.1"/>
    </source>
</evidence>
<keyword evidence="1" id="KW-0175">Coiled coil</keyword>
<evidence type="ECO:0000313" key="6">
    <source>
        <dbReference type="EMBL" id="KAG2966641.1"/>
    </source>
</evidence>
<dbReference type="Proteomes" id="UP000735874">
    <property type="component" value="Unassembled WGS sequence"/>
</dbReference>
<dbReference type="EMBL" id="RCMK01001031">
    <property type="protein sequence ID" value="KAG2904225.1"/>
    <property type="molecule type" value="Genomic_DNA"/>
</dbReference>
<evidence type="ECO:0000313" key="5">
    <source>
        <dbReference type="EMBL" id="KAG2904225.1"/>
    </source>
</evidence>
<protein>
    <submittedName>
        <fullName evidence="7">Uncharacterized protein</fullName>
    </submittedName>
</protein>
<dbReference type="AlphaFoldDB" id="A0A8T1HES5"/>
<dbReference type="Proteomes" id="UP000774804">
    <property type="component" value="Unassembled WGS sequence"/>
</dbReference>
<dbReference type="EMBL" id="RCMG01000994">
    <property type="protein sequence ID" value="KAG2839655.1"/>
    <property type="molecule type" value="Genomic_DNA"/>
</dbReference>
<dbReference type="Proteomes" id="UP000760860">
    <property type="component" value="Unassembled WGS sequence"/>
</dbReference>
<comment type="caution">
    <text evidence="7">The sequence shown here is derived from an EMBL/GenBank/DDBJ whole genome shotgun (WGS) entry which is preliminary data.</text>
</comment>
<evidence type="ECO:0000313" key="3">
    <source>
        <dbReference type="EMBL" id="KAG2839655.1"/>
    </source>
</evidence>
<feature type="compositionally biased region" description="Polar residues" evidence="2">
    <location>
        <begin position="77"/>
        <end position="102"/>
    </location>
</feature>
<evidence type="ECO:0000256" key="1">
    <source>
        <dbReference type="SAM" id="Coils"/>
    </source>
</evidence>
<sequence>MAARSIGASEVLAWSSTFRREFIPTSQPSTSPSDDSDRLGVVLKLVQRQTERISVLILQNKQLEERLLAVEDKLHTPSGTTTQEDIGSNAEPSVNTEPYTKSRSSKEEGVTVAGGDVV</sequence>